<dbReference type="PANTHER" id="PTHR47938">
    <property type="entry name" value="RESPIRATORY COMPLEX I CHAPERONE (CIA84), PUTATIVE (AFU_ORTHOLOGUE AFUA_2G06020)-RELATED"/>
    <property type="match status" value="1"/>
</dbReference>
<dbReference type="Pfam" id="PF13812">
    <property type="entry name" value="PPR_3"/>
    <property type="match status" value="1"/>
</dbReference>
<dbReference type="EMBL" id="JAOPGA020000657">
    <property type="protein sequence ID" value="KAL0480406.1"/>
    <property type="molecule type" value="Genomic_DNA"/>
</dbReference>
<dbReference type="Pfam" id="PF01535">
    <property type="entry name" value="PPR"/>
    <property type="match status" value="1"/>
</dbReference>
<keyword evidence="3" id="KW-1185">Reference proteome</keyword>
<dbReference type="SUPFAM" id="SSF81901">
    <property type="entry name" value="HCP-like"/>
    <property type="match status" value="1"/>
</dbReference>
<feature type="repeat" description="PPR" evidence="1">
    <location>
        <begin position="444"/>
        <end position="478"/>
    </location>
</feature>
<feature type="repeat" description="PPR" evidence="1">
    <location>
        <begin position="266"/>
        <end position="300"/>
    </location>
</feature>
<dbReference type="AlphaFoldDB" id="A0AAW2YTX5"/>
<reference evidence="2 3" key="1">
    <citation type="submission" date="2024-03" db="EMBL/GenBank/DDBJ databases">
        <title>The Acrasis kona genome and developmental transcriptomes reveal deep origins of eukaryotic multicellular pathways.</title>
        <authorList>
            <person name="Sheikh S."/>
            <person name="Fu C.-J."/>
            <person name="Brown M.W."/>
            <person name="Baldauf S.L."/>
        </authorList>
    </citation>
    <scope>NUCLEOTIDE SEQUENCE [LARGE SCALE GENOMIC DNA]</scope>
    <source>
        <strain evidence="2 3">ATCC MYA-3509</strain>
    </source>
</reference>
<evidence type="ECO:0000313" key="2">
    <source>
        <dbReference type="EMBL" id="KAL0480406.1"/>
    </source>
</evidence>
<comment type="caution">
    <text evidence="2">The sequence shown here is derived from an EMBL/GenBank/DDBJ whole genome shotgun (WGS) entry which is preliminary data.</text>
</comment>
<dbReference type="InterPro" id="IPR002885">
    <property type="entry name" value="PPR_rpt"/>
</dbReference>
<name>A0AAW2YTX5_9EUKA</name>
<dbReference type="NCBIfam" id="TIGR00756">
    <property type="entry name" value="PPR"/>
    <property type="match status" value="2"/>
</dbReference>
<gene>
    <name evidence="2" type="ORF">AKO1_011017</name>
</gene>
<feature type="repeat" description="PPR" evidence="1">
    <location>
        <begin position="231"/>
        <end position="265"/>
    </location>
</feature>
<dbReference type="Gene3D" id="1.25.40.10">
    <property type="entry name" value="Tetratricopeptide repeat domain"/>
    <property type="match status" value="3"/>
</dbReference>
<dbReference type="PANTHER" id="PTHR47938:SF35">
    <property type="entry name" value="PENTATRICOPEPTIDE REPEAT-CONTAINING PROTEIN 4, MITOCHONDRIAL-RELATED"/>
    <property type="match status" value="1"/>
</dbReference>
<sequence>MLPYRSPRSVYFFTQSIALNKYSKKFKTITVNVLKPEDLIDANKKKVNQRTKERKIDIVKDQEIELPNLREEIVTTTADALKPDDLPWNKKKVGEKMVEEVSATLEQDQEPKNKTAPQDQDNIEIKMITSAPLPSEQLIEQIQSDVAMLLSEMTEKPNNLNDKSVIIPLLEKYLREEKFELSGAVCNVLDLDSTEPIKDLYEVLLILFVKQKQIKKAENIFKRIKEEGMSSEVCYNILMTGYIAEKDLDSAFLLLLDMYKQNVKPDVYNYATLLNCCAEMGDQLRAEKLLKKMTEQGIRTNQVIWNIKLKLLGRSVNNYTSHKMFETVKEMIQDGFAPDQITYTTMLNTFDKTKDTDSSSRVLEMIERDGIKKNIFIYNVSIKILMKQRMVEQALDTITDMKQNGFKPDVVTFQTLLNGLDVNQIKKYEVTIKALMEEQKIKMDASLWNTLIRNDMKKDDLNNAFERAKRMIHSGCEPTLMTYLTLMKGALSSAKEKDKEILIRVSYQMLCNSKYKNDPEAEPVVQQILNWYLEKDKMIGGPPVTGQQKEAKSLLRGALFGIVEKPQEHVPAAPHQNLFERIESWISSKSSRVNNRG</sequence>
<evidence type="ECO:0000313" key="3">
    <source>
        <dbReference type="Proteomes" id="UP001431209"/>
    </source>
</evidence>
<evidence type="ECO:0000256" key="1">
    <source>
        <dbReference type="PROSITE-ProRule" id="PRU00708"/>
    </source>
</evidence>
<accession>A0AAW2YTX5</accession>
<dbReference type="Pfam" id="PF13041">
    <property type="entry name" value="PPR_2"/>
    <property type="match status" value="2"/>
</dbReference>
<feature type="repeat" description="PPR" evidence="1">
    <location>
        <begin position="374"/>
        <end position="408"/>
    </location>
</feature>
<dbReference type="PROSITE" id="PS51375">
    <property type="entry name" value="PPR"/>
    <property type="match status" value="5"/>
</dbReference>
<proteinExistence type="predicted"/>
<organism evidence="2 3">
    <name type="scientific">Acrasis kona</name>
    <dbReference type="NCBI Taxonomy" id="1008807"/>
    <lineage>
        <taxon>Eukaryota</taxon>
        <taxon>Discoba</taxon>
        <taxon>Heterolobosea</taxon>
        <taxon>Tetramitia</taxon>
        <taxon>Eutetramitia</taxon>
        <taxon>Acrasidae</taxon>
        <taxon>Acrasis</taxon>
    </lineage>
</organism>
<dbReference type="Proteomes" id="UP001431209">
    <property type="component" value="Unassembled WGS sequence"/>
</dbReference>
<protein>
    <submittedName>
        <fullName evidence="2">Pentatricopeptide repeat-containing protein</fullName>
    </submittedName>
</protein>
<dbReference type="InterPro" id="IPR011990">
    <property type="entry name" value="TPR-like_helical_dom_sf"/>
</dbReference>
<dbReference type="GO" id="GO:0003729">
    <property type="term" value="F:mRNA binding"/>
    <property type="evidence" value="ECO:0007669"/>
    <property type="project" value="TreeGrafter"/>
</dbReference>
<feature type="repeat" description="PPR" evidence="1">
    <location>
        <begin position="339"/>
        <end position="373"/>
    </location>
</feature>